<dbReference type="Gene3D" id="2.40.30.10">
    <property type="entry name" value="Translation factors"/>
    <property type="match status" value="1"/>
</dbReference>
<dbReference type="EMBL" id="JASXSZ010000001">
    <property type="protein sequence ID" value="MDL9978448.1"/>
    <property type="molecule type" value="Genomic_DNA"/>
</dbReference>
<dbReference type="SUPFAM" id="SSF52343">
    <property type="entry name" value="Ferredoxin reductase-like, C-terminal NADP-linked domain"/>
    <property type="match status" value="1"/>
</dbReference>
<keyword evidence="8 13" id="KW-1133">Transmembrane helix</keyword>
<comment type="caution">
    <text evidence="15">The sequence shown here is derived from an EMBL/GenBank/DDBJ whole genome shotgun (WGS) entry which is preliminary data.</text>
</comment>
<feature type="transmembrane region" description="Helical" evidence="13">
    <location>
        <begin position="145"/>
        <end position="163"/>
    </location>
</feature>
<sequence>MASLASASLPDLLPERRGGARRAWNLAAVAVIWATSLAVLVLWVHGAGVQDLFAMNGYTVTTLGRLTGLVSANLLLYQVLLMARVPIFERGFGRDGMTRMHRLVGFWSFWLLVAHIVLITIGYAITANINVFVQAWNFVWDYPGMLLATAGTILLIMIVVTSTRRRRAKMRYESWHLLHLYGYLGVGLAIPHMLWTGGDFVGSTPATVYWWTLWAVTAACVLWFRVTVPLLRSLRHQLRVVAVERDGRDGVAVRMRGRAVHRLRALPGQFFIWRFLDGPGWSRGHPFSLSAAPTGDELVISARRIGDGTNRLSRLHPGTRVLIEGPYGGMTGETRQGPRLLMLGAGAGVAPLVAILESEQYAPGEAILVTRDHTDAHTIRGREITRLVSTRGLVHYSLHGRRAQHGSTWLPASHQAWGGVELLRHIAPDLESYDVYLCGAVPWMRSVDQDLRAAGVRSDRIHSESFDI</sequence>
<evidence type="ECO:0000256" key="10">
    <source>
        <dbReference type="ARBA" id="ARBA00023004"/>
    </source>
</evidence>
<evidence type="ECO:0000256" key="13">
    <source>
        <dbReference type="SAM" id="Phobius"/>
    </source>
</evidence>
<feature type="transmembrane region" description="Helical" evidence="13">
    <location>
        <begin position="208"/>
        <end position="228"/>
    </location>
</feature>
<keyword evidence="5" id="KW-0001">2Fe-2S</keyword>
<dbReference type="InterPro" id="IPR013130">
    <property type="entry name" value="Fe3_Rdtase_TM_dom"/>
</dbReference>
<accession>A0ABT7MVL0</accession>
<comment type="cofactor">
    <cofactor evidence="1">
        <name>FAD</name>
        <dbReference type="ChEBI" id="CHEBI:57692"/>
    </cofactor>
</comment>
<evidence type="ECO:0000313" key="15">
    <source>
        <dbReference type="EMBL" id="MDL9978448.1"/>
    </source>
</evidence>
<proteinExistence type="predicted"/>
<dbReference type="PANTHER" id="PTHR47354">
    <property type="entry name" value="NADH OXIDOREDUCTASE HCR"/>
    <property type="match status" value="1"/>
</dbReference>
<feature type="domain" description="FAD-binding FR-type" evidence="14">
    <location>
        <begin position="233"/>
        <end position="333"/>
    </location>
</feature>
<dbReference type="Gene3D" id="3.40.50.80">
    <property type="entry name" value="Nucleotide-binding domain of ferredoxin-NADP reductase (FNR) module"/>
    <property type="match status" value="1"/>
</dbReference>
<evidence type="ECO:0000256" key="3">
    <source>
        <dbReference type="ARBA" id="ARBA00022630"/>
    </source>
</evidence>
<organism evidence="15 16">
    <name type="scientific">Microbacterium candidum</name>
    <dbReference type="NCBI Taxonomy" id="3041922"/>
    <lineage>
        <taxon>Bacteria</taxon>
        <taxon>Bacillati</taxon>
        <taxon>Actinomycetota</taxon>
        <taxon>Actinomycetes</taxon>
        <taxon>Micrococcales</taxon>
        <taxon>Microbacteriaceae</taxon>
        <taxon>Microbacterium</taxon>
    </lineage>
</organism>
<keyword evidence="16" id="KW-1185">Reference proteome</keyword>
<evidence type="ECO:0000256" key="2">
    <source>
        <dbReference type="ARBA" id="ARBA00004141"/>
    </source>
</evidence>
<dbReference type="Pfam" id="PF01794">
    <property type="entry name" value="Ferric_reduct"/>
    <property type="match status" value="1"/>
</dbReference>
<evidence type="ECO:0000256" key="11">
    <source>
        <dbReference type="ARBA" id="ARBA00023014"/>
    </source>
</evidence>
<dbReference type="SUPFAM" id="SSF63380">
    <property type="entry name" value="Riboflavin synthase domain-like"/>
    <property type="match status" value="1"/>
</dbReference>
<feature type="transmembrane region" description="Helical" evidence="13">
    <location>
        <begin position="175"/>
        <end position="196"/>
    </location>
</feature>
<evidence type="ECO:0000256" key="9">
    <source>
        <dbReference type="ARBA" id="ARBA00023002"/>
    </source>
</evidence>
<keyword evidence="4 13" id="KW-0812">Transmembrane</keyword>
<keyword evidence="3" id="KW-0285">Flavoprotein</keyword>
<keyword evidence="7" id="KW-0274">FAD</keyword>
<keyword evidence="9" id="KW-0560">Oxidoreductase</keyword>
<feature type="transmembrane region" description="Helical" evidence="13">
    <location>
        <begin position="23"/>
        <end position="43"/>
    </location>
</feature>
<feature type="transmembrane region" description="Helical" evidence="13">
    <location>
        <begin position="104"/>
        <end position="125"/>
    </location>
</feature>
<dbReference type="InterPro" id="IPR017927">
    <property type="entry name" value="FAD-bd_FR_type"/>
</dbReference>
<dbReference type="Proteomes" id="UP001235064">
    <property type="component" value="Unassembled WGS sequence"/>
</dbReference>
<reference evidence="15 16" key="1">
    <citation type="submission" date="2023-06" db="EMBL/GenBank/DDBJ databases">
        <title>Microbacterium sp. nov., isolated from a waste landfill.</title>
        <authorList>
            <person name="Wen W."/>
        </authorList>
    </citation>
    <scope>NUCLEOTIDE SEQUENCE [LARGE SCALE GENOMIC DNA]</scope>
    <source>
        <strain evidence="15 16">ASV49</strain>
    </source>
</reference>
<gene>
    <name evidence="15" type="ORF">QSV35_03810</name>
</gene>
<evidence type="ECO:0000256" key="6">
    <source>
        <dbReference type="ARBA" id="ARBA00022723"/>
    </source>
</evidence>
<evidence type="ECO:0000313" key="16">
    <source>
        <dbReference type="Proteomes" id="UP001235064"/>
    </source>
</evidence>
<name>A0ABT7MVL0_9MICO</name>
<keyword evidence="11" id="KW-0411">Iron-sulfur</keyword>
<dbReference type="PROSITE" id="PS51384">
    <property type="entry name" value="FAD_FR"/>
    <property type="match status" value="1"/>
</dbReference>
<evidence type="ECO:0000256" key="5">
    <source>
        <dbReference type="ARBA" id="ARBA00022714"/>
    </source>
</evidence>
<evidence type="ECO:0000256" key="1">
    <source>
        <dbReference type="ARBA" id="ARBA00001974"/>
    </source>
</evidence>
<protein>
    <submittedName>
        <fullName evidence="15">Ferric reductase-like transmembrane domain-containing protein</fullName>
    </submittedName>
</protein>
<evidence type="ECO:0000256" key="7">
    <source>
        <dbReference type="ARBA" id="ARBA00022827"/>
    </source>
</evidence>
<feature type="transmembrane region" description="Helical" evidence="13">
    <location>
        <begin position="63"/>
        <end position="83"/>
    </location>
</feature>
<dbReference type="InterPro" id="IPR039261">
    <property type="entry name" value="FNR_nucleotide-bd"/>
</dbReference>
<keyword evidence="12 13" id="KW-0472">Membrane</keyword>
<dbReference type="InterPro" id="IPR017938">
    <property type="entry name" value="Riboflavin_synthase-like_b-brl"/>
</dbReference>
<dbReference type="PANTHER" id="PTHR47354:SF8">
    <property type="entry name" value="1,2-PHENYLACETYL-COA EPOXIDASE, SUBUNIT E"/>
    <property type="match status" value="1"/>
</dbReference>
<evidence type="ECO:0000259" key="14">
    <source>
        <dbReference type="PROSITE" id="PS51384"/>
    </source>
</evidence>
<evidence type="ECO:0000256" key="4">
    <source>
        <dbReference type="ARBA" id="ARBA00022692"/>
    </source>
</evidence>
<evidence type="ECO:0000256" key="8">
    <source>
        <dbReference type="ARBA" id="ARBA00022989"/>
    </source>
</evidence>
<keyword evidence="10" id="KW-0408">Iron</keyword>
<evidence type="ECO:0000256" key="12">
    <source>
        <dbReference type="ARBA" id="ARBA00023136"/>
    </source>
</evidence>
<keyword evidence="6" id="KW-0479">Metal-binding</keyword>
<dbReference type="InterPro" id="IPR050415">
    <property type="entry name" value="MRET"/>
</dbReference>
<comment type="subcellular location">
    <subcellularLocation>
        <location evidence="2">Membrane</location>
        <topology evidence="2">Multi-pass membrane protein</topology>
    </subcellularLocation>
</comment>
<dbReference type="RefSeq" id="WP_286286864.1">
    <property type="nucleotide sequence ID" value="NZ_JASXSZ010000001.1"/>
</dbReference>